<keyword evidence="3 6" id="KW-0518">Myosin</keyword>
<feature type="region of interest" description="Actin-binding" evidence="6">
    <location>
        <begin position="105"/>
        <end position="127"/>
    </location>
</feature>
<dbReference type="PANTHER" id="PTHR13140:SF706">
    <property type="entry name" value="DILUTE CLASS UNCONVENTIONAL MYOSIN, ISOFORM C"/>
    <property type="match status" value="1"/>
</dbReference>
<keyword evidence="10" id="KW-1185">Reference proteome</keyword>
<organism evidence="9 10">
    <name type="scientific">Prorocentrum cordatum</name>
    <dbReference type="NCBI Taxonomy" id="2364126"/>
    <lineage>
        <taxon>Eukaryota</taxon>
        <taxon>Sar</taxon>
        <taxon>Alveolata</taxon>
        <taxon>Dinophyceae</taxon>
        <taxon>Prorocentrales</taxon>
        <taxon>Prorocentraceae</taxon>
        <taxon>Prorocentrum</taxon>
    </lineage>
</organism>
<comment type="similarity">
    <text evidence="6">Belongs to the TRAFAC class myosin-kinesin ATPase superfamily. Myosin family.</text>
</comment>
<evidence type="ECO:0000313" key="9">
    <source>
        <dbReference type="EMBL" id="CAK0819330.1"/>
    </source>
</evidence>
<evidence type="ECO:0000259" key="8">
    <source>
        <dbReference type="PROSITE" id="PS51456"/>
    </source>
</evidence>
<evidence type="ECO:0000256" key="3">
    <source>
        <dbReference type="ARBA" id="ARBA00023123"/>
    </source>
</evidence>
<sequence>MDMKNMISNDAMRKTVRSDDDNGENRILHVIAEGLKEDADEDASTNRLQEMVDEVDYSATRKGYCKSTQSALICDSTVPFVRSLAEQDQGKATFRSISKKYSQDLEGLLSTLGTCNLHYIRCFKPNEEQKPRIFKQPLVLDQIVQCGTIELVKIMHDGYPNRCPFDEVADRFKSLLPESFQRYG</sequence>
<keyword evidence="4" id="KW-0505">Motor protein</keyword>
<evidence type="ECO:0000256" key="1">
    <source>
        <dbReference type="ARBA" id="ARBA00022741"/>
    </source>
</evidence>
<evidence type="ECO:0000256" key="5">
    <source>
        <dbReference type="ARBA" id="ARBA00023203"/>
    </source>
</evidence>
<dbReference type="PROSITE" id="PS51456">
    <property type="entry name" value="MYOSIN_MOTOR"/>
    <property type="match status" value="1"/>
</dbReference>
<evidence type="ECO:0000256" key="2">
    <source>
        <dbReference type="ARBA" id="ARBA00022840"/>
    </source>
</evidence>
<dbReference type="Gene3D" id="3.40.850.10">
    <property type="entry name" value="Kinesin motor domain"/>
    <property type="match status" value="1"/>
</dbReference>
<dbReference type="Gene3D" id="1.20.120.720">
    <property type="entry name" value="Myosin VI head, motor domain, U50 subdomain"/>
    <property type="match status" value="1"/>
</dbReference>
<dbReference type="PANTHER" id="PTHR13140">
    <property type="entry name" value="MYOSIN"/>
    <property type="match status" value="1"/>
</dbReference>
<evidence type="ECO:0000256" key="4">
    <source>
        <dbReference type="ARBA" id="ARBA00023175"/>
    </source>
</evidence>
<protein>
    <recommendedName>
        <fullName evidence="8">Myosin motor domain-containing protein</fullName>
    </recommendedName>
</protein>
<proteinExistence type="inferred from homology"/>
<comment type="caution">
    <text evidence="9">The sequence shown here is derived from an EMBL/GenBank/DDBJ whole genome shotgun (WGS) entry which is preliminary data.</text>
</comment>
<reference evidence="9" key="1">
    <citation type="submission" date="2023-10" db="EMBL/GenBank/DDBJ databases">
        <authorList>
            <person name="Chen Y."/>
            <person name="Shah S."/>
            <person name="Dougan E. K."/>
            <person name="Thang M."/>
            <person name="Chan C."/>
        </authorList>
    </citation>
    <scope>NUCLEOTIDE SEQUENCE [LARGE SCALE GENOMIC DNA]</scope>
</reference>
<comment type="caution">
    <text evidence="6">Lacks conserved residue(s) required for the propagation of feature annotation.</text>
</comment>
<dbReference type="InterPro" id="IPR036961">
    <property type="entry name" value="Kinesin_motor_dom_sf"/>
</dbReference>
<dbReference type="SUPFAM" id="SSF52540">
    <property type="entry name" value="P-loop containing nucleoside triphosphate hydrolases"/>
    <property type="match status" value="1"/>
</dbReference>
<evidence type="ECO:0000256" key="7">
    <source>
        <dbReference type="SAM" id="MobiDB-lite"/>
    </source>
</evidence>
<feature type="region of interest" description="Disordered" evidence="7">
    <location>
        <begin position="1"/>
        <end position="20"/>
    </location>
</feature>
<keyword evidence="2" id="KW-0067">ATP-binding</keyword>
<feature type="domain" description="Myosin motor" evidence="8">
    <location>
        <begin position="1"/>
        <end position="184"/>
    </location>
</feature>
<feature type="non-terminal residue" evidence="9">
    <location>
        <position position="184"/>
    </location>
</feature>
<dbReference type="Proteomes" id="UP001189429">
    <property type="component" value="Unassembled WGS sequence"/>
</dbReference>
<keyword evidence="1" id="KW-0547">Nucleotide-binding</keyword>
<accession>A0ABN9RMJ0</accession>
<gene>
    <name evidence="9" type="ORF">PCOR1329_LOCUS21351</name>
</gene>
<feature type="compositionally biased region" description="Basic and acidic residues" evidence="7">
    <location>
        <begin position="11"/>
        <end position="20"/>
    </location>
</feature>
<dbReference type="InterPro" id="IPR001609">
    <property type="entry name" value="Myosin_head_motor_dom-like"/>
</dbReference>
<name>A0ABN9RMJ0_9DINO</name>
<evidence type="ECO:0000313" key="10">
    <source>
        <dbReference type="Proteomes" id="UP001189429"/>
    </source>
</evidence>
<dbReference type="InterPro" id="IPR027417">
    <property type="entry name" value="P-loop_NTPase"/>
</dbReference>
<dbReference type="EMBL" id="CAUYUJ010007020">
    <property type="protein sequence ID" value="CAK0819330.1"/>
    <property type="molecule type" value="Genomic_DNA"/>
</dbReference>
<evidence type="ECO:0000256" key="6">
    <source>
        <dbReference type="PROSITE-ProRule" id="PRU00782"/>
    </source>
</evidence>
<dbReference type="Gene3D" id="1.20.58.530">
    <property type="match status" value="1"/>
</dbReference>
<keyword evidence="5 6" id="KW-0009">Actin-binding</keyword>
<dbReference type="Pfam" id="PF00063">
    <property type="entry name" value="Myosin_head"/>
    <property type="match status" value="1"/>
</dbReference>